<dbReference type="PANTHER" id="PTHR42788">
    <property type="entry name" value="TAURINE IMPORT ATP-BINDING PROTEIN-RELATED"/>
    <property type="match status" value="1"/>
</dbReference>
<protein>
    <submittedName>
        <fullName evidence="7">Hydrogenase expression protein</fullName>
    </submittedName>
</protein>
<evidence type="ECO:0000313" key="7">
    <source>
        <dbReference type="EMBL" id="ETD66947.1"/>
    </source>
</evidence>
<dbReference type="InterPro" id="IPR027417">
    <property type="entry name" value="P-loop_NTPase"/>
</dbReference>
<dbReference type="SMART" id="SM00382">
    <property type="entry name" value="AAA"/>
    <property type="match status" value="1"/>
</dbReference>
<name>V8FU64_9BURK</name>
<keyword evidence="5" id="KW-0067">ATP-binding</keyword>
<dbReference type="GO" id="GO:0016887">
    <property type="term" value="F:ATP hydrolysis activity"/>
    <property type="evidence" value="ECO:0007669"/>
    <property type="project" value="InterPro"/>
</dbReference>
<dbReference type="InterPro" id="IPR003593">
    <property type="entry name" value="AAA+_ATPase"/>
</dbReference>
<keyword evidence="3" id="KW-1003">Cell membrane</keyword>
<dbReference type="SUPFAM" id="SSF52540">
    <property type="entry name" value="P-loop containing nucleoside triphosphate hydrolases"/>
    <property type="match status" value="1"/>
</dbReference>
<dbReference type="OrthoDB" id="8683598at2"/>
<evidence type="ECO:0000256" key="3">
    <source>
        <dbReference type="ARBA" id="ARBA00022475"/>
    </source>
</evidence>
<keyword evidence="4" id="KW-0547">Nucleotide-binding</keyword>
<evidence type="ECO:0000259" key="6">
    <source>
        <dbReference type="PROSITE" id="PS50893"/>
    </source>
</evidence>
<accession>V8FU64</accession>
<dbReference type="GO" id="GO:0005524">
    <property type="term" value="F:ATP binding"/>
    <property type="evidence" value="ECO:0007669"/>
    <property type="project" value="UniProtKB-KW"/>
</dbReference>
<dbReference type="AlphaFoldDB" id="V8FU64"/>
<dbReference type="PROSITE" id="PS50893">
    <property type="entry name" value="ABC_TRANSPORTER_2"/>
    <property type="match status" value="1"/>
</dbReference>
<dbReference type="RefSeq" id="WP_023953164.1">
    <property type="nucleotide sequence ID" value="NZ_AYSV01000131.1"/>
</dbReference>
<evidence type="ECO:0000256" key="5">
    <source>
        <dbReference type="ARBA" id="ARBA00022840"/>
    </source>
</evidence>
<dbReference type="InterPro" id="IPR017871">
    <property type="entry name" value="ABC_transporter-like_CS"/>
</dbReference>
<dbReference type="InterPro" id="IPR050166">
    <property type="entry name" value="ABC_transporter_ATP-bind"/>
</dbReference>
<sequence>MQAPGIIIKSLHFDYDQSPLFTGVSAHFQAGQWHSILGSSGVGKSSLIKIMAGLLSHQTWQGEVMADDGLPLFSRIAWMAQDDLLMPWLSVLENICLGFQLRGDLTPDVQESAMRLLKQVGLSGLGDRKPYQLSGGQRQRVALARTLLEDKPIVLMDEPFSALDFATRLQLQTLFIKLFRDKTVILITHDPLEALRLSQHIWVMQAQNQQPASLVHMVNLSSDTPRSIDDPDVLKWQGVLLNQLSTV</sequence>
<keyword evidence="2" id="KW-0813">Transport</keyword>
<dbReference type="Proteomes" id="UP000018766">
    <property type="component" value="Unassembled WGS sequence"/>
</dbReference>
<dbReference type="PROSITE" id="PS00211">
    <property type="entry name" value="ABC_TRANSPORTER_1"/>
    <property type="match status" value="1"/>
</dbReference>
<evidence type="ECO:0000256" key="2">
    <source>
        <dbReference type="ARBA" id="ARBA00022448"/>
    </source>
</evidence>
<comment type="similarity">
    <text evidence="1">Belongs to the ABC transporter superfamily.</text>
</comment>
<keyword evidence="3" id="KW-0472">Membrane</keyword>
<organism evidence="7 8">
    <name type="scientific">Pelistega indica</name>
    <dbReference type="NCBI Taxonomy" id="1414851"/>
    <lineage>
        <taxon>Bacteria</taxon>
        <taxon>Pseudomonadati</taxon>
        <taxon>Pseudomonadota</taxon>
        <taxon>Betaproteobacteria</taxon>
        <taxon>Burkholderiales</taxon>
        <taxon>Alcaligenaceae</taxon>
        <taxon>Pelistega</taxon>
    </lineage>
</organism>
<dbReference type="EMBL" id="AYSV01000131">
    <property type="protein sequence ID" value="ETD66947.1"/>
    <property type="molecule type" value="Genomic_DNA"/>
</dbReference>
<proteinExistence type="inferred from homology"/>
<feature type="domain" description="ABC transporter" evidence="6">
    <location>
        <begin position="6"/>
        <end position="231"/>
    </location>
</feature>
<reference evidence="7 8" key="1">
    <citation type="submission" date="2013-11" db="EMBL/GenBank/DDBJ databases">
        <title>Genomic analysis of Pelistega sp. HM-7.</title>
        <authorList>
            <person name="Kumbhare S.V."/>
            <person name="Shetty S.A."/>
            <person name="Sharma O."/>
            <person name="Dhotre D.P."/>
        </authorList>
    </citation>
    <scope>NUCLEOTIDE SEQUENCE [LARGE SCALE GENOMIC DNA]</scope>
    <source>
        <strain evidence="7 8">HM-7</strain>
    </source>
</reference>
<evidence type="ECO:0000313" key="8">
    <source>
        <dbReference type="Proteomes" id="UP000018766"/>
    </source>
</evidence>
<dbReference type="PANTHER" id="PTHR42788:SF2">
    <property type="entry name" value="ABC TRANSPORTER ATP-BINDING PROTEIN"/>
    <property type="match status" value="1"/>
</dbReference>
<dbReference type="Gene3D" id="3.40.50.300">
    <property type="entry name" value="P-loop containing nucleotide triphosphate hydrolases"/>
    <property type="match status" value="1"/>
</dbReference>
<dbReference type="Pfam" id="PF00005">
    <property type="entry name" value="ABC_tran"/>
    <property type="match status" value="1"/>
</dbReference>
<comment type="caution">
    <text evidence="7">The sequence shown here is derived from an EMBL/GenBank/DDBJ whole genome shotgun (WGS) entry which is preliminary data.</text>
</comment>
<evidence type="ECO:0000256" key="1">
    <source>
        <dbReference type="ARBA" id="ARBA00005417"/>
    </source>
</evidence>
<dbReference type="InterPro" id="IPR003439">
    <property type="entry name" value="ABC_transporter-like_ATP-bd"/>
</dbReference>
<evidence type="ECO:0000256" key="4">
    <source>
        <dbReference type="ARBA" id="ARBA00022741"/>
    </source>
</evidence>
<keyword evidence="8" id="KW-1185">Reference proteome</keyword>
<gene>
    <name evidence="7" type="ORF">V757_11990</name>
</gene>